<evidence type="ECO:0000256" key="6">
    <source>
        <dbReference type="ARBA" id="ARBA00023136"/>
    </source>
</evidence>
<keyword evidence="4 8" id="KW-0812">Transmembrane</keyword>
<evidence type="ECO:0000256" key="3">
    <source>
        <dbReference type="ARBA" id="ARBA00022448"/>
    </source>
</evidence>
<evidence type="ECO:0000313" key="11">
    <source>
        <dbReference type="Proteomes" id="UP000249363"/>
    </source>
</evidence>
<evidence type="ECO:0000313" key="10">
    <source>
        <dbReference type="EMBL" id="RAO67907.1"/>
    </source>
</evidence>
<dbReference type="InterPro" id="IPR036259">
    <property type="entry name" value="MFS_trans_sf"/>
</dbReference>
<feature type="transmembrane region" description="Helical" evidence="8">
    <location>
        <begin position="413"/>
        <end position="437"/>
    </location>
</feature>
<evidence type="ECO:0000259" key="9">
    <source>
        <dbReference type="PROSITE" id="PS50850"/>
    </source>
</evidence>
<dbReference type="PRINTS" id="PR00171">
    <property type="entry name" value="SUGRTRNSPORT"/>
</dbReference>
<keyword evidence="3 7" id="KW-0813">Transport</keyword>
<dbReference type="InterPro" id="IPR020846">
    <property type="entry name" value="MFS_dom"/>
</dbReference>
<evidence type="ECO:0000256" key="1">
    <source>
        <dbReference type="ARBA" id="ARBA00004141"/>
    </source>
</evidence>
<dbReference type="GO" id="GO:0005351">
    <property type="term" value="F:carbohydrate:proton symporter activity"/>
    <property type="evidence" value="ECO:0007669"/>
    <property type="project" value="TreeGrafter"/>
</dbReference>
<dbReference type="Proteomes" id="UP000249363">
    <property type="component" value="Unassembled WGS sequence"/>
</dbReference>
<evidence type="ECO:0000256" key="2">
    <source>
        <dbReference type="ARBA" id="ARBA00010992"/>
    </source>
</evidence>
<keyword evidence="5 8" id="KW-1133">Transmembrane helix</keyword>
<feature type="transmembrane region" description="Helical" evidence="8">
    <location>
        <begin position="92"/>
        <end position="111"/>
    </location>
</feature>
<dbReference type="InterPro" id="IPR003663">
    <property type="entry name" value="Sugar/inositol_transpt"/>
</dbReference>
<comment type="similarity">
    <text evidence="2 7">Belongs to the major facilitator superfamily. Sugar transporter (TC 2.A.1.1) family.</text>
</comment>
<dbReference type="Gene3D" id="1.20.1250.20">
    <property type="entry name" value="MFS general substrate transporter like domains"/>
    <property type="match status" value="1"/>
</dbReference>
<evidence type="ECO:0000256" key="4">
    <source>
        <dbReference type="ARBA" id="ARBA00022692"/>
    </source>
</evidence>
<accession>A0A364KWH6</accession>
<dbReference type="PANTHER" id="PTHR48022:SF25">
    <property type="entry name" value="QUINATE TRANSPORTER, PUTATIVE (AFU_ORTHOLOGUE AFUA_5G12950)-RELATED"/>
    <property type="match status" value="1"/>
</dbReference>
<dbReference type="PANTHER" id="PTHR48022">
    <property type="entry name" value="PLASTIDIC GLUCOSE TRANSPORTER 4"/>
    <property type="match status" value="1"/>
</dbReference>
<dbReference type="GO" id="GO:0016020">
    <property type="term" value="C:membrane"/>
    <property type="evidence" value="ECO:0007669"/>
    <property type="project" value="UniProtKB-SubCell"/>
</dbReference>
<dbReference type="AlphaFoldDB" id="A0A364KWH6"/>
<feature type="transmembrane region" description="Helical" evidence="8">
    <location>
        <begin position="117"/>
        <end position="137"/>
    </location>
</feature>
<keyword evidence="11" id="KW-1185">Reference proteome</keyword>
<dbReference type="OrthoDB" id="6612291at2759"/>
<dbReference type="SUPFAM" id="SSF103473">
    <property type="entry name" value="MFS general substrate transporter"/>
    <property type="match status" value="1"/>
</dbReference>
<reference evidence="10 11" key="1">
    <citation type="journal article" date="2017" name="Biotechnol. Biofuels">
        <title>Differential beta-glucosidase expression as a function of carbon source availability in Talaromyces amestolkiae: a genomic and proteomic approach.</title>
        <authorList>
            <person name="de Eugenio L.I."/>
            <person name="Mendez-Liter J.A."/>
            <person name="Nieto-Dominguez M."/>
            <person name="Alonso L."/>
            <person name="Gil-Munoz J."/>
            <person name="Barriuso J."/>
            <person name="Prieto A."/>
            <person name="Martinez M.J."/>
        </authorList>
    </citation>
    <scope>NUCLEOTIDE SEQUENCE [LARGE SCALE GENOMIC DNA]</scope>
    <source>
        <strain evidence="10 11">CIB</strain>
    </source>
</reference>
<protein>
    <recommendedName>
        <fullName evidence="9">Major facilitator superfamily (MFS) profile domain-containing protein</fullName>
    </recommendedName>
</protein>
<dbReference type="InterPro" id="IPR005829">
    <property type="entry name" value="Sugar_transporter_CS"/>
</dbReference>
<dbReference type="GeneID" id="63793135"/>
<dbReference type="Pfam" id="PF00083">
    <property type="entry name" value="Sugar_tr"/>
    <property type="match status" value="1"/>
</dbReference>
<feature type="transmembrane region" description="Helical" evidence="8">
    <location>
        <begin position="158"/>
        <end position="175"/>
    </location>
</feature>
<feature type="domain" description="Major facilitator superfamily (MFS) profile" evidence="9">
    <location>
        <begin position="21"/>
        <end position="467"/>
    </location>
</feature>
<feature type="transmembrane region" description="Helical" evidence="8">
    <location>
        <begin position="187"/>
        <end position="208"/>
    </location>
</feature>
<feature type="transmembrane region" description="Helical" evidence="8">
    <location>
        <begin position="381"/>
        <end position="401"/>
    </location>
</feature>
<feature type="transmembrane region" description="Helical" evidence="8">
    <location>
        <begin position="21"/>
        <end position="45"/>
    </location>
</feature>
<dbReference type="NCBIfam" id="TIGR00879">
    <property type="entry name" value="SP"/>
    <property type="match status" value="1"/>
</dbReference>
<dbReference type="PROSITE" id="PS50850">
    <property type="entry name" value="MFS"/>
    <property type="match status" value="1"/>
</dbReference>
<dbReference type="EMBL" id="MIKG01000006">
    <property type="protein sequence ID" value="RAO67907.1"/>
    <property type="molecule type" value="Genomic_DNA"/>
</dbReference>
<sequence length="496" mass="55113">MAFLKVPELNTRKGTFRAYHLAAVVFISSFLAGYDSGVAGGVLTYKHFESDFRYAASTESKVSSLTIGLNQLGSFLACFFFYPFANRFGRKYAIALAAFIYVIGSMIQTIITHSLGAWYVGRIVAGIGMGGLSVVVPMYSAEMTPKEIRGRCGSFYQWMYTWGVFSAYWIDYGVAQSTTISKTSREWQIPIGLEIIPSGILFLAMFTLPESVRWLLSQNRTDEAWKSLTWIRGDEGDKTQEEFNETKAGLVAEESAKDNFTIRELWHPSNRLRFIVGPAMFIFQNTTGSSALAVFAPQYFKLLVGSSGNRDLLLTGLFGAIKVIGCTFFIWFLAEQLSRRTLLIGGASLMATCMLIITLIVRFIPTENVGNVTNAGRATVAMIYLDIVIYNCSWGPVPWAYVPEIFPTRIRSLGLGFSMLAHWATSFCFSFASPYMIKNIGAYTFLIFMGFDVCAAIFTYFFAQETRGMVLEAAAGTDFGFYEKDGLTVVEKGADS</sequence>
<gene>
    <name evidence="10" type="ORF">BHQ10_003919</name>
</gene>
<organism evidence="10 11">
    <name type="scientific">Talaromyces amestolkiae</name>
    <dbReference type="NCBI Taxonomy" id="1196081"/>
    <lineage>
        <taxon>Eukaryota</taxon>
        <taxon>Fungi</taxon>
        <taxon>Dikarya</taxon>
        <taxon>Ascomycota</taxon>
        <taxon>Pezizomycotina</taxon>
        <taxon>Eurotiomycetes</taxon>
        <taxon>Eurotiomycetidae</taxon>
        <taxon>Eurotiales</taxon>
        <taxon>Trichocomaceae</taxon>
        <taxon>Talaromyces</taxon>
        <taxon>Talaromyces sect. Talaromyces</taxon>
    </lineage>
</organism>
<evidence type="ECO:0000256" key="7">
    <source>
        <dbReference type="RuleBase" id="RU003346"/>
    </source>
</evidence>
<dbReference type="RefSeq" id="XP_040732423.1">
    <property type="nucleotide sequence ID" value="XM_040876228.1"/>
</dbReference>
<comment type="caution">
    <text evidence="10">The sequence shown here is derived from an EMBL/GenBank/DDBJ whole genome shotgun (WGS) entry which is preliminary data.</text>
</comment>
<feature type="transmembrane region" description="Helical" evidence="8">
    <location>
        <begin position="341"/>
        <end position="361"/>
    </location>
</feature>
<feature type="transmembrane region" description="Helical" evidence="8">
    <location>
        <begin position="443"/>
        <end position="463"/>
    </location>
</feature>
<dbReference type="InterPro" id="IPR005828">
    <property type="entry name" value="MFS_sugar_transport-like"/>
</dbReference>
<evidence type="ECO:0000256" key="8">
    <source>
        <dbReference type="SAM" id="Phobius"/>
    </source>
</evidence>
<keyword evidence="6 8" id="KW-0472">Membrane</keyword>
<feature type="transmembrane region" description="Helical" evidence="8">
    <location>
        <begin position="312"/>
        <end position="334"/>
    </location>
</feature>
<feature type="transmembrane region" description="Helical" evidence="8">
    <location>
        <begin position="274"/>
        <end position="300"/>
    </location>
</feature>
<evidence type="ECO:0000256" key="5">
    <source>
        <dbReference type="ARBA" id="ARBA00022989"/>
    </source>
</evidence>
<dbReference type="PROSITE" id="PS00217">
    <property type="entry name" value="SUGAR_TRANSPORT_2"/>
    <property type="match status" value="1"/>
</dbReference>
<feature type="transmembrane region" description="Helical" evidence="8">
    <location>
        <begin position="65"/>
        <end position="85"/>
    </location>
</feature>
<name>A0A364KWH6_TALAM</name>
<dbReference type="InterPro" id="IPR050360">
    <property type="entry name" value="MFS_Sugar_Transporters"/>
</dbReference>
<proteinExistence type="inferred from homology"/>
<comment type="subcellular location">
    <subcellularLocation>
        <location evidence="1">Membrane</location>
        <topology evidence="1">Multi-pass membrane protein</topology>
    </subcellularLocation>
</comment>